<comment type="caution">
    <text evidence="2">The sequence shown here is derived from an EMBL/GenBank/DDBJ whole genome shotgun (WGS) entry which is preliminary data.</text>
</comment>
<keyword evidence="3" id="KW-1185">Reference proteome</keyword>
<name>A0A7J6WAY2_THATH</name>
<dbReference type="EMBL" id="JABWDY010019657">
    <property type="protein sequence ID" value="KAF5193770.1"/>
    <property type="molecule type" value="Genomic_DNA"/>
</dbReference>
<sequence>MGESGRENIGRERSDKMELDPSYPQNITANESIAGSDGGVALPQLKSNKRKTQSPNMFTKHVDYLEEEQLKIEIVAEKRHHTQVQELPENFT</sequence>
<gene>
    <name evidence="2" type="ORF">FRX31_016643</name>
</gene>
<feature type="compositionally biased region" description="Polar residues" evidence="1">
    <location>
        <begin position="23"/>
        <end position="33"/>
    </location>
</feature>
<dbReference type="Proteomes" id="UP000554482">
    <property type="component" value="Unassembled WGS sequence"/>
</dbReference>
<proteinExistence type="predicted"/>
<dbReference type="AlphaFoldDB" id="A0A7J6WAY2"/>
<reference evidence="2 3" key="1">
    <citation type="submission" date="2020-06" db="EMBL/GenBank/DDBJ databases">
        <title>Transcriptomic and genomic resources for Thalictrum thalictroides and T. hernandezii: Facilitating candidate gene discovery in an emerging model plant lineage.</title>
        <authorList>
            <person name="Arias T."/>
            <person name="Riano-Pachon D.M."/>
            <person name="Di Stilio V.S."/>
        </authorList>
    </citation>
    <scope>NUCLEOTIDE SEQUENCE [LARGE SCALE GENOMIC DNA]</scope>
    <source>
        <strain evidence="3">cv. WT478/WT964</strain>
        <tissue evidence="2">Leaves</tissue>
    </source>
</reference>
<organism evidence="2 3">
    <name type="scientific">Thalictrum thalictroides</name>
    <name type="common">Rue-anemone</name>
    <name type="synonym">Anemone thalictroides</name>
    <dbReference type="NCBI Taxonomy" id="46969"/>
    <lineage>
        <taxon>Eukaryota</taxon>
        <taxon>Viridiplantae</taxon>
        <taxon>Streptophyta</taxon>
        <taxon>Embryophyta</taxon>
        <taxon>Tracheophyta</taxon>
        <taxon>Spermatophyta</taxon>
        <taxon>Magnoliopsida</taxon>
        <taxon>Ranunculales</taxon>
        <taxon>Ranunculaceae</taxon>
        <taxon>Thalictroideae</taxon>
        <taxon>Thalictrum</taxon>
    </lineage>
</organism>
<evidence type="ECO:0000313" key="2">
    <source>
        <dbReference type="EMBL" id="KAF5193770.1"/>
    </source>
</evidence>
<accession>A0A7J6WAY2</accession>
<feature type="compositionally biased region" description="Basic and acidic residues" evidence="1">
    <location>
        <begin position="1"/>
        <end position="19"/>
    </location>
</feature>
<protein>
    <submittedName>
        <fullName evidence="2">Uncharacterized protein</fullName>
    </submittedName>
</protein>
<evidence type="ECO:0000256" key="1">
    <source>
        <dbReference type="SAM" id="MobiDB-lite"/>
    </source>
</evidence>
<feature type="region of interest" description="Disordered" evidence="1">
    <location>
        <begin position="1"/>
        <end position="55"/>
    </location>
</feature>
<evidence type="ECO:0000313" key="3">
    <source>
        <dbReference type="Proteomes" id="UP000554482"/>
    </source>
</evidence>